<dbReference type="Gene3D" id="2.60.120.10">
    <property type="entry name" value="Jelly Rolls"/>
    <property type="match status" value="1"/>
</dbReference>
<proteinExistence type="inferred from homology"/>
<dbReference type="RefSeq" id="WP_092745675.1">
    <property type="nucleotide sequence ID" value="NZ_FMZC01000018.1"/>
</dbReference>
<dbReference type="InterPro" id="IPR000888">
    <property type="entry name" value="RmlC-like"/>
</dbReference>
<evidence type="ECO:0000256" key="2">
    <source>
        <dbReference type="ARBA" id="ARBA00001997"/>
    </source>
</evidence>
<evidence type="ECO:0000256" key="1">
    <source>
        <dbReference type="ARBA" id="ARBA00001298"/>
    </source>
</evidence>
<accession>A0A1G7D5P2</accession>
<comment type="function">
    <text evidence="2 7">Catalyzes the epimerization of the C3' and C5'positions of dTDP-6-deoxy-D-xylo-4-hexulose, forming dTDP-6-deoxy-L-lyxo-4-hexulose.</text>
</comment>
<evidence type="ECO:0000313" key="9">
    <source>
        <dbReference type="Proteomes" id="UP000198781"/>
    </source>
</evidence>
<dbReference type="InterPro" id="IPR011051">
    <property type="entry name" value="RmlC_Cupin_sf"/>
</dbReference>
<protein>
    <recommendedName>
        <fullName evidence="4 7">dTDP-4-dehydrorhamnose 3,5-epimerase</fullName>
        <ecNumber evidence="3 7">5.1.3.13</ecNumber>
    </recommendedName>
    <alternativeName>
        <fullName evidence="7">Thymidine diphospho-4-keto-rhamnose 3,5-epimerase</fullName>
    </alternativeName>
</protein>
<dbReference type="UniPathway" id="UPA00124"/>
<evidence type="ECO:0000256" key="4">
    <source>
        <dbReference type="ARBA" id="ARBA00019595"/>
    </source>
</evidence>
<dbReference type="STRING" id="187868.SAMN05192589_11834"/>
<dbReference type="GO" id="GO:0005829">
    <property type="term" value="C:cytosol"/>
    <property type="evidence" value="ECO:0007669"/>
    <property type="project" value="TreeGrafter"/>
</dbReference>
<sequence length="186" mass="20859">MKIEPTSLPGCYRIQPRVMDDHRGHFVKTFQASIFRAHGLEDRFTETFYSVSRKGVLRGFHFQTPPHAHAKLVHCTAGAVLDAVVDIRRGSPTASQFFTLELTAEQATMLYIPAGFAHAFYALTDHAAVAYQVTTEFAPDHDAGVRWDSFGIPWPDRAPILSAKDLALPHWRDYATPFTMADALRD</sequence>
<evidence type="ECO:0000256" key="3">
    <source>
        <dbReference type="ARBA" id="ARBA00012098"/>
    </source>
</evidence>
<organism evidence="8 9">
    <name type="scientific">Paracidovorax valerianellae</name>
    <dbReference type="NCBI Taxonomy" id="187868"/>
    <lineage>
        <taxon>Bacteria</taxon>
        <taxon>Pseudomonadati</taxon>
        <taxon>Pseudomonadota</taxon>
        <taxon>Betaproteobacteria</taxon>
        <taxon>Burkholderiales</taxon>
        <taxon>Comamonadaceae</taxon>
        <taxon>Paracidovorax</taxon>
    </lineage>
</organism>
<dbReference type="EC" id="5.1.3.13" evidence="3 7"/>
<comment type="catalytic activity">
    <reaction evidence="1 7">
        <text>dTDP-4-dehydro-6-deoxy-alpha-D-glucose = dTDP-4-dehydro-beta-L-rhamnose</text>
        <dbReference type="Rhea" id="RHEA:16969"/>
        <dbReference type="ChEBI" id="CHEBI:57649"/>
        <dbReference type="ChEBI" id="CHEBI:62830"/>
        <dbReference type="EC" id="5.1.3.13"/>
    </reaction>
</comment>
<dbReference type="GO" id="GO:0008830">
    <property type="term" value="F:dTDP-4-dehydrorhamnose 3,5-epimerase activity"/>
    <property type="evidence" value="ECO:0007669"/>
    <property type="project" value="UniProtKB-UniRule"/>
</dbReference>
<evidence type="ECO:0000256" key="7">
    <source>
        <dbReference type="RuleBase" id="RU364069"/>
    </source>
</evidence>
<evidence type="ECO:0000313" key="8">
    <source>
        <dbReference type="EMBL" id="SDE46827.1"/>
    </source>
</evidence>
<feature type="site" description="Participates in a stacking interaction with the thymidine ring of dTDP-4-oxo-6-deoxyglucose" evidence="6">
    <location>
        <position position="137"/>
    </location>
</feature>
<dbReference type="GO" id="GO:0019305">
    <property type="term" value="P:dTDP-rhamnose biosynthetic process"/>
    <property type="evidence" value="ECO:0007669"/>
    <property type="project" value="UniProtKB-UniRule"/>
</dbReference>
<dbReference type="SUPFAM" id="SSF51182">
    <property type="entry name" value="RmlC-like cupins"/>
    <property type="match status" value="1"/>
</dbReference>
<keyword evidence="7" id="KW-0413">Isomerase</keyword>
<dbReference type="EMBL" id="FMZC01000018">
    <property type="protein sequence ID" value="SDE46827.1"/>
    <property type="molecule type" value="Genomic_DNA"/>
</dbReference>
<comment type="similarity">
    <text evidence="7">Belongs to the dTDP-4-dehydrorhamnose 3,5-epimerase family.</text>
</comment>
<feature type="active site" description="Proton donor" evidence="5">
    <location>
        <position position="131"/>
    </location>
</feature>
<reference evidence="8 9" key="1">
    <citation type="submission" date="2016-10" db="EMBL/GenBank/DDBJ databases">
        <authorList>
            <person name="de Groot N.N."/>
        </authorList>
    </citation>
    <scope>NUCLEOTIDE SEQUENCE [LARGE SCALE GENOMIC DNA]</scope>
    <source>
        <strain evidence="8 9">DSM 16619</strain>
    </source>
</reference>
<name>A0A1G7D5P2_9BURK</name>
<dbReference type="PANTHER" id="PTHR21047:SF2">
    <property type="entry name" value="THYMIDINE DIPHOSPHO-4-KETO-RHAMNOSE 3,5-EPIMERASE"/>
    <property type="match status" value="1"/>
</dbReference>
<dbReference type="PANTHER" id="PTHR21047">
    <property type="entry name" value="DTDP-6-DEOXY-D-GLUCOSE-3,5 EPIMERASE"/>
    <property type="match status" value="1"/>
</dbReference>
<dbReference type="Pfam" id="PF00908">
    <property type="entry name" value="dTDP_sugar_isom"/>
    <property type="match status" value="1"/>
</dbReference>
<comment type="pathway">
    <text evidence="7">Carbohydrate biosynthesis; dTDP-L-rhamnose biosynthesis.</text>
</comment>
<keyword evidence="9" id="KW-1185">Reference proteome</keyword>
<dbReference type="CDD" id="cd00438">
    <property type="entry name" value="cupin_RmlC"/>
    <property type="match status" value="1"/>
</dbReference>
<dbReference type="InterPro" id="IPR014710">
    <property type="entry name" value="RmlC-like_jellyroll"/>
</dbReference>
<dbReference type="GO" id="GO:0000271">
    <property type="term" value="P:polysaccharide biosynthetic process"/>
    <property type="evidence" value="ECO:0007669"/>
    <property type="project" value="TreeGrafter"/>
</dbReference>
<comment type="subunit">
    <text evidence="7">Homodimer.</text>
</comment>
<dbReference type="AlphaFoldDB" id="A0A1G7D5P2"/>
<dbReference type="Proteomes" id="UP000198781">
    <property type="component" value="Unassembled WGS sequence"/>
</dbReference>
<gene>
    <name evidence="8" type="ORF">SAMN05192589_11834</name>
</gene>
<evidence type="ECO:0000256" key="5">
    <source>
        <dbReference type="PIRSR" id="PIRSR600888-1"/>
    </source>
</evidence>
<feature type="active site" description="Proton acceptor" evidence="5">
    <location>
        <position position="61"/>
    </location>
</feature>
<evidence type="ECO:0000256" key="6">
    <source>
        <dbReference type="PIRSR" id="PIRSR600888-3"/>
    </source>
</evidence>
<dbReference type="NCBIfam" id="TIGR01221">
    <property type="entry name" value="rmlC"/>
    <property type="match status" value="1"/>
</dbReference>
<dbReference type="OrthoDB" id="9800680at2"/>